<keyword evidence="1" id="KW-0472">Membrane</keyword>
<feature type="transmembrane region" description="Helical" evidence="1">
    <location>
        <begin position="243"/>
        <end position="261"/>
    </location>
</feature>
<feature type="transmembrane region" description="Helical" evidence="1">
    <location>
        <begin position="52"/>
        <end position="79"/>
    </location>
</feature>
<feature type="transmembrane region" description="Helical" evidence="1">
    <location>
        <begin position="12"/>
        <end position="32"/>
    </location>
</feature>
<feature type="transmembrane region" description="Helical" evidence="1">
    <location>
        <begin position="100"/>
        <end position="119"/>
    </location>
</feature>
<dbReference type="GO" id="GO:0016747">
    <property type="term" value="F:acyltransferase activity, transferring groups other than amino-acyl groups"/>
    <property type="evidence" value="ECO:0007669"/>
    <property type="project" value="InterPro"/>
</dbReference>
<evidence type="ECO:0000259" key="2">
    <source>
        <dbReference type="Pfam" id="PF01757"/>
    </source>
</evidence>
<dbReference type="InterPro" id="IPR050623">
    <property type="entry name" value="Glucan_succinyl_AcylTrfase"/>
</dbReference>
<keyword evidence="1" id="KW-1133">Transmembrane helix</keyword>
<comment type="caution">
    <text evidence="3">The sequence shown here is derived from an EMBL/GenBank/DDBJ whole genome shotgun (WGS) entry which is preliminary data.</text>
</comment>
<reference evidence="3" key="1">
    <citation type="journal article" date="2015" name="Proc. Natl. Acad. Sci. U.S.A.">
        <title>Networks of energetic and metabolic interactions define dynamics in microbial communities.</title>
        <authorList>
            <person name="Embree M."/>
            <person name="Liu J.K."/>
            <person name="Al-Bassam M.M."/>
            <person name="Zengler K."/>
        </authorList>
    </citation>
    <scope>NUCLEOTIDE SEQUENCE</scope>
</reference>
<keyword evidence="1" id="KW-0812">Transmembrane</keyword>
<feature type="transmembrane region" description="Helical" evidence="1">
    <location>
        <begin position="139"/>
        <end position="162"/>
    </location>
</feature>
<dbReference type="EMBL" id="LNQE01001837">
    <property type="protein sequence ID" value="KUG04873.1"/>
    <property type="molecule type" value="Genomic_DNA"/>
</dbReference>
<feature type="transmembrane region" description="Helical" evidence="1">
    <location>
        <begin position="183"/>
        <end position="203"/>
    </location>
</feature>
<evidence type="ECO:0000313" key="3">
    <source>
        <dbReference type="EMBL" id="KUG04873.1"/>
    </source>
</evidence>
<sequence>MSSENVEHKRLYYIDWLRVLVILTIIPFHASLTYLRYGVVPIKAPVSGLSALPFLIVEVPLGDFFMTLLFFVSGVSSWYSFNNRDAGRYIRERLQKLMQPFGLGFLFLCPVTAYIQALYEGFRGGFILPQFFWYDIFHYHGYMHLWFLFYLFVFSLICVPFFKSWQRDESRIVRIGAFLSQGNRMLLPIGFIVLLELCLRPFFHTGDYIIVGDWANVAVYLSLFIFGYVYAANLHVQEKLKEYFKPSVVFGTLSLAALYFVNIHTQMFYYDAFYLGALWVLAKGVYECSAIIFLLNFAKLHLNRKSRPLGYLNKLPSRFIFFTICLSPFLHGFLSTSKYTNSRNSCLWSHCPTWQFSLYANCGKG</sequence>
<feature type="transmembrane region" description="Helical" evidence="1">
    <location>
        <begin position="209"/>
        <end position="231"/>
    </location>
</feature>
<gene>
    <name evidence="3" type="ORF">ASZ90_017753</name>
</gene>
<feature type="transmembrane region" description="Helical" evidence="1">
    <location>
        <begin position="273"/>
        <end position="298"/>
    </location>
</feature>
<dbReference type="PANTHER" id="PTHR36927">
    <property type="entry name" value="BLR4337 PROTEIN"/>
    <property type="match status" value="1"/>
</dbReference>
<proteinExistence type="predicted"/>
<feature type="domain" description="Acyltransferase 3" evidence="2">
    <location>
        <begin position="12"/>
        <end position="314"/>
    </location>
</feature>
<dbReference type="AlphaFoldDB" id="A0A0W8E8I8"/>
<protein>
    <recommendedName>
        <fullName evidence="2">Acyltransferase 3 domain-containing protein</fullName>
    </recommendedName>
</protein>
<dbReference type="PANTHER" id="PTHR36927:SF3">
    <property type="entry name" value="GLUCANS BIOSYNTHESIS PROTEIN C"/>
    <property type="match status" value="1"/>
</dbReference>
<dbReference type="InterPro" id="IPR002656">
    <property type="entry name" value="Acyl_transf_3_dom"/>
</dbReference>
<accession>A0A0W8E8I8</accession>
<dbReference type="Pfam" id="PF01757">
    <property type="entry name" value="Acyl_transf_3"/>
    <property type="match status" value="1"/>
</dbReference>
<evidence type="ECO:0000256" key="1">
    <source>
        <dbReference type="SAM" id="Phobius"/>
    </source>
</evidence>
<name>A0A0W8E8I8_9ZZZZ</name>
<organism evidence="3">
    <name type="scientific">hydrocarbon metagenome</name>
    <dbReference type="NCBI Taxonomy" id="938273"/>
    <lineage>
        <taxon>unclassified sequences</taxon>
        <taxon>metagenomes</taxon>
        <taxon>ecological metagenomes</taxon>
    </lineage>
</organism>